<dbReference type="InterPro" id="IPR005046">
    <property type="entry name" value="DUF285"/>
</dbReference>
<dbReference type="Gene3D" id="2.60.40.10">
    <property type="entry name" value="Immunoglobulins"/>
    <property type="match status" value="4"/>
</dbReference>
<comment type="caution">
    <text evidence="4">The sequence shown here is derived from an EMBL/GenBank/DDBJ whole genome shotgun (WGS) entry which is preliminary data.</text>
</comment>
<keyword evidence="5" id="KW-1185">Reference proteome</keyword>
<dbReference type="RefSeq" id="WP_154365483.1">
    <property type="nucleotide sequence ID" value="NZ_WKJH01000004.1"/>
</dbReference>
<dbReference type="InterPro" id="IPR011889">
    <property type="entry name" value="Liste_lipo_26"/>
</dbReference>
<gene>
    <name evidence="4" type="ORF">GJ691_07675</name>
</gene>
<dbReference type="CDD" id="cd00146">
    <property type="entry name" value="PKD"/>
    <property type="match status" value="4"/>
</dbReference>
<dbReference type="InterPro" id="IPR035986">
    <property type="entry name" value="PKD_dom_sf"/>
</dbReference>
<dbReference type="Proteomes" id="UP000443153">
    <property type="component" value="Unassembled WGS sequence"/>
</dbReference>
<dbReference type="SUPFAM" id="SSF49299">
    <property type="entry name" value="PKD domain"/>
    <property type="match status" value="3"/>
</dbReference>
<dbReference type="EMBL" id="WKJH01000004">
    <property type="protein sequence ID" value="MRX64046.1"/>
    <property type="molecule type" value="Genomic_DNA"/>
</dbReference>
<evidence type="ECO:0000313" key="4">
    <source>
        <dbReference type="EMBL" id="MRX64046.1"/>
    </source>
</evidence>
<name>A0A6I2MS33_9FLAO</name>
<dbReference type="NCBIfam" id="TIGR04183">
    <property type="entry name" value="Por_Secre_tail"/>
    <property type="match status" value="1"/>
</dbReference>
<feature type="chain" id="PRO_5026301587" evidence="2">
    <location>
        <begin position="20"/>
        <end position="1696"/>
    </location>
</feature>
<feature type="domain" description="PKD" evidence="3">
    <location>
        <begin position="545"/>
        <end position="582"/>
    </location>
</feature>
<dbReference type="InterPro" id="IPR000601">
    <property type="entry name" value="PKD_dom"/>
</dbReference>
<reference evidence="4 5" key="1">
    <citation type="submission" date="2019-11" db="EMBL/GenBank/DDBJ databases">
        <title>Maribacter lutea sp. nov., a marine bacterium isolated from intertidal sand.</title>
        <authorList>
            <person name="Liu A."/>
        </authorList>
    </citation>
    <scope>NUCLEOTIDE SEQUENCE [LARGE SCALE GENOMIC DNA]</scope>
    <source>
        <strain evidence="4 5">RZ05</strain>
    </source>
</reference>
<dbReference type="OrthoDB" id="9813840at2"/>
<organism evidence="4 5">
    <name type="scientific">Maribacter luteus</name>
    <dbReference type="NCBI Taxonomy" id="2594478"/>
    <lineage>
        <taxon>Bacteria</taxon>
        <taxon>Pseudomonadati</taxon>
        <taxon>Bacteroidota</taxon>
        <taxon>Flavobacteriia</taxon>
        <taxon>Flavobacteriales</taxon>
        <taxon>Flavobacteriaceae</taxon>
        <taxon>Maribacter</taxon>
    </lineage>
</organism>
<proteinExistence type="predicted"/>
<feature type="domain" description="PKD" evidence="3">
    <location>
        <begin position="891"/>
        <end position="930"/>
    </location>
</feature>
<sequence>MKKIYFITLLSFLHFTVSAQTEFITTWKTDNPGISADNEISIPTYPGEIYDYTIDWGDGTFNDGVTGNITHTYPNPGTYTVSISGDFPRIFFNDNGFEFNPSGDILKIIAVNQWGAIQWSSMQSSFSGCSNLDVLANDVPDLSQVTSTNHMFTNCSSLIGTTTFNEWNTNNLTNMDGMFSQCTLFNQPIGNWNVSNVNQMGTMFLGASSFNQDIGNWDVANVLNMWALFDGAISFNQDIGDWNVENVTIMGWMFNGAKSFNQDIGDWNVANVTNMNLMFNNATKFNQNIGNWNVGNVSDMSGMFSNASEFNQPIEAWDVAKVVSMRSMFSNATSFNQYIGNWNVGQVTNMSNMFYYNYAFAQDIGNWDVSNVTDMASMFNGTISFNKNIGNWDVSKVTDMSKMFQYAYAFNQNVSNWDVSKVTLMDNMFRRADSFKQDVSSWNIGNVTSMDNMFLDIGMSKATYDNILATWSSLPQIQDGVVFNAGNSEYCAGKSAKEDLINNHGWTITDGGEICFLPNQFVTKWKTDNLGTSADNQITIPTFPGEAYDYTVDWGDGNVDSNVTGDMTHTYTEQGTYYVSISGMFPRIFFNETGDKDKILTINQWGNIQWTSMDSAFAHCSNLSVAANDIPDLSNVTSLRRMFYYCIYAFDISGSREFPNFNGIENFNDWDVSTITDMSNMFDKSSFYQDISQWNVSSVNNMSYMFFSSPFNFDISTWDVSNVTNMEGMFGAGGFKQDVTGWDVSSVTDMDFMFYATSFDQDISSWDVSNVTSMRHMLSQCSFNQDLSTWDVSNVNDMSNIFDDNDLSRENYDKILIAWSQLPTLKFGTTLGAKDVQYCSGKDARQFLIDNYNWNIVDQGENCEEHRPFVSTWKTDNPGPSEDNQITIPTNPIEVYNYNVDWGDGTNDMGITANITHTYDEPGIYQVSISGRFPHMYFNNGGPSNYPYQQPTKVSDIKKIISIDQWGTIRWNSMTYAFAGCSNMDVVATDIPDFSKDIHLSYMFYGCASLKGNNTMAQWDLSQTTMSALGMFAGATLFNQPIGDWDVSNIRYLDRMFENATSFNQNLENWDIGSVENMDAMFDGSGISLLNYDRMLNAWSSLPTLVNNVKLGAANTNYCNSAGARQELIDSYGWEITDAGNDCSSTYFITKWKTDNPGSSDDNQISIPTFPGETYNYSVEWGDGTMETNITGDITHTYAEPGTYQVSITGMFPRIYFDGELDSDDEGFIIVGHDDNDKLLSVDQWGTNIWSSMEKAFFGCENLIIKAIDVPNLLEVENMSNMFNYCKSITNNPSMKFWDVSNVTNMSNLFAEARSFNQDISDWNMASVTSIAGMFNQAVSFDQNLGTWDVSNITTMDNLLYGTGLSSDNYDKTLIGWNNLPALQKDIIVNAGYSQFCEATEARQNIIDTYGWVISDAGEVPLCNQDNDLDGVMDHLDACLDTQPGALVNANGCDSIPYDAILINVLTPSCVGSSNGGIEITMNASGYSLDITIEGQGISNQYNDVDSDIGLKLNNLAVGMYTINVSIPDILYEQSYGVTVNALNAVTGKRYSLDSKSGSVSYSVTGSKTYEVIVNDSKTYYTFDHSGEQIISMENLSGQNEIIIYGENDCQGKISDSFYIGNTIQVFPTITSTKVDLLTNGDELKASIYSLDGRLIKDFYYQQPHESIDMSSLESGIYILRLSLGAQVETVKIIKQ</sequence>
<dbReference type="Pfam" id="PF03382">
    <property type="entry name" value="DUF285"/>
    <property type="match status" value="5"/>
</dbReference>
<dbReference type="InterPro" id="IPR013783">
    <property type="entry name" value="Ig-like_fold"/>
</dbReference>
<feature type="signal peptide" evidence="2">
    <location>
        <begin position="1"/>
        <end position="19"/>
    </location>
</feature>
<feature type="domain" description="PKD" evidence="3">
    <location>
        <begin position="1172"/>
        <end position="1209"/>
    </location>
</feature>
<evidence type="ECO:0000259" key="3">
    <source>
        <dbReference type="PROSITE" id="PS50093"/>
    </source>
</evidence>
<evidence type="ECO:0000256" key="1">
    <source>
        <dbReference type="ARBA" id="ARBA00022729"/>
    </source>
</evidence>
<dbReference type="PROSITE" id="PS50093">
    <property type="entry name" value="PKD"/>
    <property type="match status" value="4"/>
</dbReference>
<dbReference type="InterPro" id="IPR026444">
    <property type="entry name" value="Secre_tail"/>
</dbReference>
<dbReference type="NCBIfam" id="TIGR02167">
    <property type="entry name" value="Liste_lipo_26"/>
    <property type="match status" value="10"/>
</dbReference>
<accession>A0A6I2MS33</accession>
<protein>
    <submittedName>
        <fullName evidence="4">BspA family leucine-rich repeat surface protein</fullName>
    </submittedName>
</protein>
<evidence type="ECO:0000313" key="5">
    <source>
        <dbReference type="Proteomes" id="UP000443153"/>
    </source>
</evidence>
<keyword evidence="1 2" id="KW-0732">Signal</keyword>
<feature type="domain" description="PKD" evidence="3">
    <location>
        <begin position="52"/>
        <end position="84"/>
    </location>
</feature>
<evidence type="ECO:0000256" key="2">
    <source>
        <dbReference type="SAM" id="SignalP"/>
    </source>
</evidence>